<sequence length="195" mass="20452">MKTHLITSQVPRTSPGPGVTVIGVLVALWCIAFAVVNIVFEVTDYFARGPLAEYTAGITVMNWLVVGFKTLGAAVALLSVVNIQKLHLPAIMTVLLWGAFATLGLYALGSVTQALGMISGFAGTADQIDLAGIGYVIMFLLAAAGFGFLAVSYSRRYGTRRGYAVLGVVGAPVVLGLILIAVPKLLFTFGLLPAY</sequence>
<evidence type="ECO:0000313" key="3">
    <source>
        <dbReference type="Proteomes" id="UP000321555"/>
    </source>
</evidence>
<feature type="transmembrane region" description="Helical" evidence="1">
    <location>
        <begin position="128"/>
        <end position="151"/>
    </location>
</feature>
<keyword evidence="1" id="KW-1133">Transmembrane helix</keyword>
<proteinExistence type="predicted"/>
<organism evidence="2 3">
    <name type="scientific">Cytobacillus dafuensis</name>
    <name type="common">Bacillus dafuensis</name>
    <dbReference type="NCBI Taxonomy" id="1742359"/>
    <lineage>
        <taxon>Bacteria</taxon>
        <taxon>Bacillati</taxon>
        <taxon>Bacillota</taxon>
        <taxon>Bacilli</taxon>
        <taxon>Bacillales</taxon>
        <taxon>Bacillaceae</taxon>
        <taxon>Cytobacillus</taxon>
    </lineage>
</organism>
<keyword evidence="1" id="KW-0812">Transmembrane</keyword>
<evidence type="ECO:0000313" key="2">
    <source>
        <dbReference type="EMBL" id="QED47999.1"/>
    </source>
</evidence>
<evidence type="ECO:0000256" key="1">
    <source>
        <dbReference type="SAM" id="Phobius"/>
    </source>
</evidence>
<accession>A0A5B8Z8F7</accession>
<name>A0A5B8Z8F7_CYTDA</name>
<dbReference type="OrthoDB" id="3784207at2"/>
<dbReference type="STRING" id="1742359.GCA_001439625_01364"/>
<dbReference type="EMBL" id="CP042593">
    <property type="protein sequence ID" value="QED47999.1"/>
    <property type="molecule type" value="Genomic_DNA"/>
</dbReference>
<dbReference type="AlphaFoldDB" id="A0A5B8Z8F7"/>
<dbReference type="Proteomes" id="UP000321555">
    <property type="component" value="Chromosome"/>
</dbReference>
<feature type="transmembrane region" description="Helical" evidence="1">
    <location>
        <begin position="88"/>
        <end position="108"/>
    </location>
</feature>
<dbReference type="KEGG" id="bda:FSZ17_12510"/>
<keyword evidence="1" id="KW-0472">Membrane</keyword>
<feature type="transmembrane region" description="Helical" evidence="1">
    <location>
        <begin position="60"/>
        <end position="81"/>
    </location>
</feature>
<protein>
    <submittedName>
        <fullName evidence="2">Uncharacterized protein</fullName>
    </submittedName>
</protein>
<dbReference type="RefSeq" id="WP_057776403.1">
    <property type="nucleotide sequence ID" value="NZ_CP042593.1"/>
</dbReference>
<feature type="transmembrane region" description="Helical" evidence="1">
    <location>
        <begin position="163"/>
        <end position="182"/>
    </location>
</feature>
<reference evidence="3" key="1">
    <citation type="submission" date="2019-08" db="EMBL/GenBank/DDBJ databases">
        <authorList>
            <person name="Zheng X."/>
        </authorList>
    </citation>
    <scope>NUCLEOTIDE SEQUENCE [LARGE SCALE GENOMIC DNA]</scope>
    <source>
        <strain evidence="3">FJAT-25496</strain>
    </source>
</reference>
<feature type="transmembrane region" description="Helical" evidence="1">
    <location>
        <begin position="21"/>
        <end position="40"/>
    </location>
</feature>
<keyword evidence="3" id="KW-1185">Reference proteome</keyword>
<gene>
    <name evidence="2" type="ORF">FSZ17_12510</name>
</gene>